<dbReference type="SUPFAM" id="SSF48371">
    <property type="entry name" value="ARM repeat"/>
    <property type="match status" value="1"/>
</dbReference>
<dbReference type="Pfam" id="PF04931">
    <property type="entry name" value="DNA_pol_phi"/>
    <property type="match status" value="1"/>
</dbReference>
<evidence type="ECO:0000256" key="3">
    <source>
        <dbReference type="ARBA" id="ARBA00023242"/>
    </source>
</evidence>
<dbReference type="AlphaFoldDB" id="A0A1D1VQ25"/>
<feature type="region of interest" description="Disordered" evidence="4">
    <location>
        <begin position="973"/>
        <end position="992"/>
    </location>
</feature>
<dbReference type="EMBL" id="BDGG01000009">
    <property type="protein sequence ID" value="GAV03061.1"/>
    <property type="molecule type" value="Genomic_DNA"/>
</dbReference>
<evidence type="ECO:0000256" key="2">
    <source>
        <dbReference type="ARBA" id="ARBA00006809"/>
    </source>
</evidence>
<organism evidence="5 6">
    <name type="scientific">Ramazzottius varieornatus</name>
    <name type="common">Water bear</name>
    <name type="synonym">Tardigrade</name>
    <dbReference type="NCBI Taxonomy" id="947166"/>
    <lineage>
        <taxon>Eukaryota</taxon>
        <taxon>Metazoa</taxon>
        <taxon>Ecdysozoa</taxon>
        <taxon>Tardigrada</taxon>
        <taxon>Eutardigrada</taxon>
        <taxon>Parachela</taxon>
        <taxon>Hypsibioidea</taxon>
        <taxon>Ramazzottiidae</taxon>
        <taxon>Ramazzottius</taxon>
    </lineage>
</organism>
<feature type="region of interest" description="Disordered" evidence="4">
    <location>
        <begin position="1"/>
        <end position="28"/>
    </location>
</feature>
<dbReference type="GO" id="GO:0003723">
    <property type="term" value="F:RNA binding"/>
    <property type="evidence" value="ECO:0007669"/>
    <property type="project" value="TreeGrafter"/>
</dbReference>
<sequence>MGTEAQLKKRGNDAETETAPSKKPSLPLSQPILDLFWDLAELNQSKQIDATTKLISELHREMHDGGLGQKSEQAGDEDSDGTRCLEYTLARLVRGLGSNRKGVRWGFGAALTVLLQEFPALKNSKVLLEMEQSLKITSSHDMKTMAVGQLTVIMALINSGRLQSISGAHIRTIMDILLRLEKEKTYLRAAVHEILNQIVQKVPTDGFERSVLPQLKGHLGRKFSELDLDGLLLLLQTSQHHKDVMKSVFKQSLDTADLLDQKNAEAISQLLFTTSTRFLHPAVVAFAKAFQARPATFPVFWAHFIDLSVAESTPWKGKIPFDVVPFLLQSTTGGITDSKQILAIVTSKFLNALLRNAVTDRKNETEGLKAIHASATQAVTLVQNALKLTRDQDCINRVLTGLLADKSVLYNKVWSSFVSTLLYRVDAGLAARASETLVALVKNVTGEKKHIMAVLENVLKDKVKTPQDVQTFSKLIAFFGQEVFSAGQDKAAMSSKALMKFLSASSLEQFNRKSALLNMEEVDKEVAIKLAVMKALASSPAQVNGVDHADDESDRQRQKTNDANEKSASLSKQLAKLELGPRIKRALELLTTTVSALWLKVKPVLAEEMLQEVSSLLKDLKKQGGSLTDQKAAGRLLTLLLSLLAVERHMFGTVELLFKAICPFLDHEAVTQLFTLVETENDDGDDNEEGEAIEFESEDEDENEDEWSDVEEEHEENTQENEEVARQKAALNLLPGVAKMPVNGHDEEVESEPDLDDEAMFQLDEVFSNMMRARKNEKGGNGASGEADVQMRALRLIMSWFAYAEADDALLLAFVGVLVKLANQKVKHSQRQKQTLLVDACGKILHLTKYRRKFEADKIRKSLTIDEVMGQMSQLIEETSKVHSLKLHQQCTEAVLFAQRILSLLMTDLPPDERTRLLRTFYVPQLQSFAGKRCCTFGHILWNHLLTNVGFVLLPDVNDIIFSDELVLKAAKDAGKPPKDDEEEEGDVKTLDGQKMSRKYPPIRQVQLCQVARSVMRTKGPTPINPQESQQLVTSAGQALLTTLKRTLDHHGPIRVKKLLEEVCDYGRFLVLKHRKQTKQNEASFKPIEELWDTKEMARVMEALLDKKLDAKAAKSTRKVLILFRQTLEGRVVKREEGDNTSVKKIPQAGEEGTSKRSHKKMKKSNDVVAENVMDVEE</sequence>
<accession>A0A1D1VQ25</accession>
<evidence type="ECO:0000256" key="1">
    <source>
        <dbReference type="ARBA" id="ARBA00004123"/>
    </source>
</evidence>
<dbReference type="GO" id="GO:0043565">
    <property type="term" value="F:sequence-specific DNA binding"/>
    <property type="evidence" value="ECO:0007669"/>
    <property type="project" value="TreeGrafter"/>
</dbReference>
<comment type="subcellular location">
    <subcellularLocation>
        <location evidence="1">Nucleus</location>
    </subcellularLocation>
</comment>
<proteinExistence type="inferred from homology"/>
<keyword evidence="3" id="KW-0539">Nucleus</keyword>
<gene>
    <name evidence="5" type="primary">RvY_13543-1</name>
    <name evidence="5" type="synonym">RvY_13543.1</name>
    <name evidence="5" type="ORF">RvY_13543</name>
</gene>
<feature type="compositionally biased region" description="Basic and acidic residues" evidence="4">
    <location>
        <begin position="1"/>
        <end position="13"/>
    </location>
</feature>
<reference evidence="5 6" key="1">
    <citation type="journal article" date="2016" name="Nat. Commun.">
        <title>Extremotolerant tardigrade genome and improved radiotolerance of human cultured cells by tardigrade-unique protein.</title>
        <authorList>
            <person name="Hashimoto T."/>
            <person name="Horikawa D.D."/>
            <person name="Saito Y."/>
            <person name="Kuwahara H."/>
            <person name="Kozuka-Hata H."/>
            <person name="Shin-I T."/>
            <person name="Minakuchi Y."/>
            <person name="Ohishi K."/>
            <person name="Motoyama A."/>
            <person name="Aizu T."/>
            <person name="Enomoto A."/>
            <person name="Kondo K."/>
            <person name="Tanaka S."/>
            <person name="Hara Y."/>
            <person name="Koshikawa S."/>
            <person name="Sagara H."/>
            <person name="Miura T."/>
            <person name="Yokobori S."/>
            <person name="Miyagawa K."/>
            <person name="Suzuki Y."/>
            <person name="Kubo T."/>
            <person name="Oyama M."/>
            <person name="Kohara Y."/>
            <person name="Fujiyama A."/>
            <person name="Arakawa K."/>
            <person name="Katayama T."/>
            <person name="Toyoda A."/>
            <person name="Kunieda T."/>
        </authorList>
    </citation>
    <scope>NUCLEOTIDE SEQUENCE [LARGE SCALE GENOMIC DNA]</scope>
    <source>
        <strain evidence="5 6">YOKOZUNA-1</strain>
    </source>
</reference>
<evidence type="ECO:0000313" key="5">
    <source>
        <dbReference type="EMBL" id="GAV03061.1"/>
    </source>
</evidence>
<dbReference type="GO" id="GO:0005730">
    <property type="term" value="C:nucleolus"/>
    <property type="evidence" value="ECO:0007669"/>
    <property type="project" value="InterPro"/>
</dbReference>
<comment type="caution">
    <text evidence="5">The sequence shown here is derived from an EMBL/GenBank/DDBJ whole genome shotgun (WGS) entry which is preliminary data.</text>
</comment>
<name>A0A1D1VQ25_RAMVA</name>
<dbReference type="Proteomes" id="UP000186922">
    <property type="component" value="Unassembled WGS sequence"/>
</dbReference>
<feature type="region of interest" description="Disordered" evidence="4">
    <location>
        <begin position="678"/>
        <end position="725"/>
    </location>
</feature>
<feature type="region of interest" description="Disordered" evidence="4">
    <location>
        <begin position="542"/>
        <end position="569"/>
    </location>
</feature>
<feature type="region of interest" description="Disordered" evidence="4">
    <location>
        <begin position="1135"/>
        <end position="1178"/>
    </location>
</feature>
<protein>
    <recommendedName>
        <fullName evidence="7">Myb-binding protein 1A</fullName>
    </recommendedName>
</protein>
<feature type="compositionally biased region" description="Basic and acidic residues" evidence="4">
    <location>
        <begin position="554"/>
        <end position="565"/>
    </location>
</feature>
<feature type="compositionally biased region" description="Acidic residues" evidence="4">
    <location>
        <begin position="679"/>
        <end position="722"/>
    </location>
</feature>
<evidence type="ECO:0000256" key="4">
    <source>
        <dbReference type="SAM" id="MobiDB-lite"/>
    </source>
</evidence>
<dbReference type="OrthoDB" id="342531at2759"/>
<dbReference type="InterPro" id="IPR016024">
    <property type="entry name" value="ARM-type_fold"/>
</dbReference>
<keyword evidence="6" id="KW-1185">Reference proteome</keyword>
<dbReference type="GO" id="GO:0003714">
    <property type="term" value="F:transcription corepressor activity"/>
    <property type="evidence" value="ECO:0007669"/>
    <property type="project" value="TreeGrafter"/>
</dbReference>
<evidence type="ECO:0000313" key="6">
    <source>
        <dbReference type="Proteomes" id="UP000186922"/>
    </source>
</evidence>
<dbReference type="PANTHER" id="PTHR13213:SF2">
    <property type="entry name" value="MYB-BINDING PROTEIN 1A"/>
    <property type="match status" value="1"/>
</dbReference>
<dbReference type="PANTHER" id="PTHR13213">
    <property type="entry name" value="MYB-BINDING PROTEIN 1A FAMILY MEMBER"/>
    <property type="match status" value="1"/>
</dbReference>
<dbReference type="STRING" id="947166.A0A1D1VQ25"/>
<dbReference type="InterPro" id="IPR007015">
    <property type="entry name" value="DNA_pol_V/MYBBP1A"/>
</dbReference>
<evidence type="ECO:0008006" key="7">
    <source>
        <dbReference type="Google" id="ProtNLM"/>
    </source>
</evidence>
<comment type="similarity">
    <text evidence="2">Belongs to the MYBBP1A family.</text>
</comment>